<protein>
    <submittedName>
        <fullName evidence="9">Branched-chain amino acid ABC transporter permease</fullName>
    </submittedName>
</protein>
<feature type="transmembrane region" description="Helical" evidence="8">
    <location>
        <begin position="161"/>
        <end position="178"/>
    </location>
</feature>
<dbReference type="AlphaFoldDB" id="A0A0P6YHU3"/>
<dbReference type="PANTHER" id="PTHR34979">
    <property type="entry name" value="INNER MEMBRANE PROTEIN YGAZ"/>
    <property type="match status" value="1"/>
</dbReference>
<dbReference type="GO" id="GO:1903785">
    <property type="term" value="P:L-valine transmembrane transport"/>
    <property type="evidence" value="ECO:0007669"/>
    <property type="project" value="TreeGrafter"/>
</dbReference>
<evidence type="ECO:0000313" key="9">
    <source>
        <dbReference type="EMBL" id="KPL81904.1"/>
    </source>
</evidence>
<keyword evidence="3" id="KW-0813">Transport</keyword>
<dbReference type="STRING" id="70996.SE18_20080"/>
<evidence type="ECO:0000256" key="4">
    <source>
        <dbReference type="ARBA" id="ARBA00022475"/>
    </source>
</evidence>
<dbReference type="PANTHER" id="PTHR34979:SF1">
    <property type="entry name" value="INNER MEMBRANE PROTEIN YGAZ"/>
    <property type="match status" value="1"/>
</dbReference>
<keyword evidence="7 8" id="KW-0472">Membrane</keyword>
<evidence type="ECO:0000256" key="2">
    <source>
        <dbReference type="ARBA" id="ARBA00010735"/>
    </source>
</evidence>
<reference evidence="9 10" key="1">
    <citation type="submission" date="2015-07" db="EMBL/GenBank/DDBJ databases">
        <title>Whole genome sequence of Herpetosiphon geysericola DSM 7119.</title>
        <authorList>
            <person name="Hemp J."/>
            <person name="Ward L.M."/>
            <person name="Pace L.A."/>
            <person name="Fischer W.W."/>
        </authorList>
    </citation>
    <scope>NUCLEOTIDE SEQUENCE [LARGE SCALE GENOMIC DNA]</scope>
    <source>
        <strain evidence="9 10">DSM 7119</strain>
    </source>
</reference>
<dbReference type="Proteomes" id="UP000050277">
    <property type="component" value="Unassembled WGS sequence"/>
</dbReference>
<keyword evidence="4" id="KW-1003">Cell membrane</keyword>
<dbReference type="EMBL" id="LGKP01000032">
    <property type="protein sequence ID" value="KPL81904.1"/>
    <property type="molecule type" value="Genomic_DNA"/>
</dbReference>
<feature type="transmembrane region" description="Helical" evidence="8">
    <location>
        <begin position="16"/>
        <end position="38"/>
    </location>
</feature>
<dbReference type="OrthoDB" id="3177005at2"/>
<accession>A0A0P6YHU3</accession>
<dbReference type="RefSeq" id="WP_054536251.1">
    <property type="nucleotide sequence ID" value="NZ_LGKP01000032.1"/>
</dbReference>
<organism evidence="9 10">
    <name type="scientific">Herpetosiphon geysericola</name>
    <dbReference type="NCBI Taxonomy" id="70996"/>
    <lineage>
        <taxon>Bacteria</taxon>
        <taxon>Bacillati</taxon>
        <taxon>Chloroflexota</taxon>
        <taxon>Chloroflexia</taxon>
        <taxon>Herpetosiphonales</taxon>
        <taxon>Herpetosiphonaceae</taxon>
        <taxon>Herpetosiphon</taxon>
    </lineage>
</organism>
<evidence type="ECO:0000256" key="3">
    <source>
        <dbReference type="ARBA" id="ARBA00022448"/>
    </source>
</evidence>
<evidence type="ECO:0000313" key="10">
    <source>
        <dbReference type="Proteomes" id="UP000050277"/>
    </source>
</evidence>
<feature type="transmembrane region" description="Helical" evidence="8">
    <location>
        <begin position="58"/>
        <end position="79"/>
    </location>
</feature>
<comment type="caution">
    <text evidence="9">The sequence shown here is derived from an EMBL/GenBank/DDBJ whole genome shotgun (WGS) entry which is preliminary data.</text>
</comment>
<keyword evidence="5 8" id="KW-0812">Transmembrane</keyword>
<evidence type="ECO:0000256" key="6">
    <source>
        <dbReference type="ARBA" id="ARBA00022989"/>
    </source>
</evidence>
<feature type="transmembrane region" description="Helical" evidence="8">
    <location>
        <begin position="185"/>
        <end position="203"/>
    </location>
</feature>
<feature type="transmembrane region" description="Helical" evidence="8">
    <location>
        <begin position="133"/>
        <end position="155"/>
    </location>
</feature>
<gene>
    <name evidence="9" type="ORF">SE18_20080</name>
</gene>
<keyword evidence="10" id="KW-1185">Reference proteome</keyword>
<dbReference type="GO" id="GO:0005886">
    <property type="term" value="C:plasma membrane"/>
    <property type="evidence" value="ECO:0007669"/>
    <property type="project" value="UniProtKB-SubCell"/>
</dbReference>
<comment type="similarity">
    <text evidence="2">Belongs to the AzlC family.</text>
</comment>
<comment type="subcellular location">
    <subcellularLocation>
        <location evidence="1">Cell membrane</location>
        <topology evidence="1">Multi-pass membrane protein</topology>
    </subcellularLocation>
</comment>
<proteinExistence type="inferred from homology"/>
<keyword evidence="6 8" id="KW-1133">Transmembrane helix</keyword>
<evidence type="ECO:0000256" key="7">
    <source>
        <dbReference type="ARBA" id="ARBA00023136"/>
    </source>
</evidence>
<evidence type="ECO:0000256" key="1">
    <source>
        <dbReference type="ARBA" id="ARBA00004651"/>
    </source>
</evidence>
<dbReference type="InterPro" id="IPR011606">
    <property type="entry name" value="Brnchd-chn_aa_trnsp_permease"/>
</dbReference>
<name>A0A0P6YHU3_9CHLR</name>
<sequence length="228" mass="24329">MQPKYRAWLAGAKAELPIIIGGIPFGIIYGVTALKLGLSPWFIQAMSTIVFGGSSQMIIAQMFGAFSPNLAIILTSTVVNLRHALYSASLAPYVQPLSRWWKVLLAYLLTDEAYAVAITNYQERNDPEHGHWFFFGAGFMLWISWQISTAIGILVGSQLPPMPVLDIAAALTFIGIVVPILRDKALIAAAVTGASVAVLASGLPYKLDLMAAAVVGIGVGLAIEGKQA</sequence>
<evidence type="ECO:0000256" key="8">
    <source>
        <dbReference type="SAM" id="Phobius"/>
    </source>
</evidence>
<evidence type="ECO:0000256" key="5">
    <source>
        <dbReference type="ARBA" id="ARBA00022692"/>
    </source>
</evidence>
<dbReference type="Pfam" id="PF03591">
    <property type="entry name" value="AzlC"/>
    <property type="match status" value="1"/>
</dbReference>